<keyword evidence="8" id="KW-0342">GTP-binding</keyword>
<feature type="compositionally biased region" description="Basic and acidic residues" evidence="14">
    <location>
        <begin position="876"/>
        <end position="891"/>
    </location>
</feature>
<feature type="region of interest" description="Disordered" evidence="14">
    <location>
        <begin position="274"/>
        <end position="359"/>
    </location>
</feature>
<evidence type="ECO:0000256" key="11">
    <source>
        <dbReference type="ARBA" id="ARBA00074904"/>
    </source>
</evidence>
<evidence type="ECO:0000256" key="8">
    <source>
        <dbReference type="ARBA" id="ARBA00023134"/>
    </source>
</evidence>
<dbReference type="InterPro" id="IPR027417">
    <property type="entry name" value="P-loop_NTPase"/>
</dbReference>
<evidence type="ECO:0000256" key="12">
    <source>
        <dbReference type="ARBA" id="ARBA00080075"/>
    </source>
</evidence>
<keyword evidence="9" id="KW-0539">Nucleus</keyword>
<accession>A0A835TU41</accession>
<feature type="compositionally biased region" description="Basic and acidic residues" evidence="14">
    <location>
        <begin position="972"/>
        <end position="982"/>
    </location>
</feature>
<evidence type="ECO:0000256" key="14">
    <source>
        <dbReference type="SAM" id="MobiDB-lite"/>
    </source>
</evidence>
<organism evidence="15">
    <name type="scientific">Lamprotornis superbus</name>
    <dbReference type="NCBI Taxonomy" id="245042"/>
    <lineage>
        <taxon>Eukaryota</taxon>
        <taxon>Metazoa</taxon>
        <taxon>Chordata</taxon>
        <taxon>Craniata</taxon>
        <taxon>Vertebrata</taxon>
        <taxon>Euteleostomi</taxon>
        <taxon>Archelosauria</taxon>
        <taxon>Archosauria</taxon>
        <taxon>Dinosauria</taxon>
        <taxon>Saurischia</taxon>
        <taxon>Theropoda</taxon>
        <taxon>Coelurosauria</taxon>
        <taxon>Aves</taxon>
        <taxon>Neognathae</taxon>
        <taxon>Neoaves</taxon>
        <taxon>Telluraves</taxon>
        <taxon>Australaves</taxon>
        <taxon>Passeriformes</taxon>
        <taxon>Sturnidae</taxon>
        <taxon>Lamprotornis</taxon>
    </lineage>
</organism>
<feature type="compositionally biased region" description="Basic and acidic residues" evidence="14">
    <location>
        <begin position="931"/>
        <end position="945"/>
    </location>
</feature>
<dbReference type="AlphaFoldDB" id="A0A835TU41"/>
<reference evidence="15" key="1">
    <citation type="submission" date="2020-10" db="EMBL/GenBank/DDBJ databases">
        <title>Feather gene expression reveals the developmental basis of iridescence in African starlings.</title>
        <authorList>
            <person name="Rubenstein D.R."/>
        </authorList>
    </citation>
    <scope>NUCLEOTIDE SEQUENCE</scope>
    <source>
        <strain evidence="15">SS15</strain>
        <tissue evidence="15">Liver</tissue>
    </source>
</reference>
<evidence type="ECO:0000256" key="1">
    <source>
        <dbReference type="ARBA" id="ARBA00004123"/>
    </source>
</evidence>
<feature type="region of interest" description="Disordered" evidence="14">
    <location>
        <begin position="781"/>
        <end position="1023"/>
    </location>
</feature>
<evidence type="ECO:0000256" key="13">
    <source>
        <dbReference type="ARBA" id="ARBA00080258"/>
    </source>
</evidence>
<evidence type="ECO:0000256" key="6">
    <source>
        <dbReference type="ARBA" id="ARBA00022741"/>
    </source>
</evidence>
<reference evidence="16" key="3">
    <citation type="submission" date="2022-01" db="EMBL/GenBank/DDBJ databases">
        <authorList>
            <person name="Rubenstein D.R."/>
        </authorList>
    </citation>
    <scope>NUCLEOTIDE SEQUENCE</scope>
    <source>
        <strain evidence="16">SS15</strain>
        <tissue evidence="16">Liver</tissue>
    </source>
</reference>
<feature type="region of interest" description="Disordered" evidence="14">
    <location>
        <begin position="624"/>
        <end position="668"/>
    </location>
</feature>
<evidence type="ECO:0000313" key="17">
    <source>
        <dbReference type="Proteomes" id="UP000618051"/>
    </source>
</evidence>
<dbReference type="GO" id="GO:0005525">
    <property type="term" value="F:GTP binding"/>
    <property type="evidence" value="ECO:0007669"/>
    <property type="project" value="UniProtKB-KW"/>
</dbReference>
<dbReference type="EMBL" id="JADDUC020000023">
    <property type="protein sequence ID" value="KAI1232007.1"/>
    <property type="molecule type" value="Genomic_DNA"/>
</dbReference>
<keyword evidence="4" id="KW-0963">Cytoplasm</keyword>
<evidence type="ECO:0000256" key="10">
    <source>
        <dbReference type="ARBA" id="ARBA00055907"/>
    </source>
</evidence>
<feature type="compositionally biased region" description="Basic and acidic residues" evidence="14">
    <location>
        <begin position="1014"/>
        <end position="1023"/>
    </location>
</feature>
<dbReference type="SMART" id="SM00175">
    <property type="entry name" value="RAB"/>
    <property type="match status" value="1"/>
</dbReference>
<keyword evidence="6" id="KW-0547">Nucleotide-binding</keyword>
<dbReference type="Proteomes" id="UP000618051">
    <property type="component" value="Unassembled WGS sequence"/>
</dbReference>
<gene>
    <name evidence="16" type="ORF">IHE44_0007051</name>
    <name evidence="15" type="ORF">IHE44_001249</name>
</gene>
<evidence type="ECO:0000256" key="2">
    <source>
        <dbReference type="ARBA" id="ARBA00004496"/>
    </source>
</evidence>
<evidence type="ECO:0000256" key="5">
    <source>
        <dbReference type="ARBA" id="ARBA00022553"/>
    </source>
</evidence>
<keyword evidence="7" id="KW-0007">Acetylation</keyword>
<dbReference type="SUPFAM" id="SSF52540">
    <property type="entry name" value="P-loop containing nucleoside triphosphate hydrolases"/>
    <property type="match status" value="1"/>
</dbReference>
<comment type="similarity">
    <text evidence="3">Belongs to the small GTPase superfamily. Rab family.</text>
</comment>
<name>A0A835TU41_9PASS</name>
<feature type="compositionally biased region" description="Low complexity" evidence="14">
    <location>
        <begin position="811"/>
        <end position="831"/>
    </location>
</feature>
<evidence type="ECO:0000256" key="7">
    <source>
        <dbReference type="ARBA" id="ARBA00022990"/>
    </source>
</evidence>
<keyword evidence="5" id="KW-0597">Phosphoprotein</keyword>
<feature type="compositionally biased region" description="Basic residues" evidence="14">
    <location>
        <begin position="962"/>
        <end position="971"/>
    </location>
</feature>
<dbReference type="Pfam" id="PF08477">
    <property type="entry name" value="Roc"/>
    <property type="match status" value="1"/>
</dbReference>
<comment type="subcellular location">
    <subcellularLocation>
        <location evidence="2">Cytoplasm</location>
    </subcellularLocation>
    <subcellularLocation>
        <location evidence="1">Nucleus</location>
    </subcellularLocation>
</comment>
<proteinExistence type="inferred from homology"/>
<dbReference type="EMBL" id="JADDUC010000115">
    <property type="protein sequence ID" value="KAG0118320.1"/>
    <property type="molecule type" value="Genomic_DNA"/>
</dbReference>
<comment type="function">
    <text evidence="10">May enhance cellular proliferation. May reduce growth inhibitory activity of CDKN2A.</text>
</comment>
<feature type="compositionally biased region" description="Acidic residues" evidence="14">
    <location>
        <begin position="866"/>
        <end position="875"/>
    </location>
</feature>
<dbReference type="PRINTS" id="PR00449">
    <property type="entry name" value="RASTRNSFRMNG"/>
</dbReference>
<dbReference type="PROSITE" id="PS51419">
    <property type="entry name" value="RAB"/>
    <property type="match status" value="1"/>
</dbReference>
<reference evidence="16 17" key="2">
    <citation type="journal article" date="2021" name="J. Hered.">
        <title>Feather Gene Expression Elucidates the Developmental Basis of Plumage Iridescence in African Starlings.</title>
        <authorList>
            <person name="Rubenstein D.R."/>
            <person name="Corvelo A."/>
            <person name="MacManes M.D."/>
            <person name="Maia R."/>
            <person name="Narzisi G."/>
            <person name="Rousaki A."/>
            <person name="Vandenabeele P."/>
            <person name="Shawkey M.D."/>
            <person name="Solomon J."/>
        </authorList>
    </citation>
    <scope>NUCLEOTIDE SEQUENCE [LARGE SCALE GENOMIC DNA]</scope>
    <source>
        <strain evidence="16">SS15</strain>
    </source>
</reference>
<evidence type="ECO:0000256" key="3">
    <source>
        <dbReference type="ARBA" id="ARBA00006270"/>
    </source>
</evidence>
<dbReference type="PANTHER" id="PTHR14932:SF1">
    <property type="entry name" value="RAB-LIKE PROTEIN 6"/>
    <property type="match status" value="1"/>
</dbReference>
<dbReference type="InterPro" id="IPR040385">
    <property type="entry name" value="RABL6"/>
</dbReference>
<comment type="caution">
    <text evidence="15">The sequence shown here is derived from an EMBL/GenBank/DDBJ whole genome shotgun (WGS) entry which is preliminary data.</text>
</comment>
<dbReference type="FunFam" id="3.40.50.300:FF:000781">
    <property type="entry name" value="RAB, member RAS oncogene family like 6"/>
    <property type="match status" value="1"/>
</dbReference>
<dbReference type="PANTHER" id="PTHR14932">
    <property type="entry name" value="RAS GTPASE-RELATED"/>
    <property type="match status" value="1"/>
</dbReference>
<dbReference type="GO" id="GO:0005634">
    <property type="term" value="C:nucleus"/>
    <property type="evidence" value="ECO:0007669"/>
    <property type="project" value="UniProtKB-SubCell"/>
</dbReference>
<keyword evidence="17" id="KW-1185">Reference proteome</keyword>
<feature type="compositionally biased region" description="Pro residues" evidence="14">
    <location>
        <begin position="317"/>
        <end position="337"/>
    </location>
</feature>
<dbReference type="GO" id="GO:0005829">
    <property type="term" value="C:cytosol"/>
    <property type="evidence" value="ECO:0007669"/>
    <property type="project" value="TreeGrafter"/>
</dbReference>
<dbReference type="Gene3D" id="3.40.50.300">
    <property type="entry name" value="P-loop containing nucleotide triphosphate hydrolases"/>
    <property type="match status" value="1"/>
</dbReference>
<evidence type="ECO:0000313" key="16">
    <source>
        <dbReference type="EMBL" id="KAI1232007.1"/>
    </source>
</evidence>
<sequence>MFSALKKLVGSDQAAVRDKNIPAGLQSMNQALQRRFAKGVQYNMKIVIRGDRNTGKTTLWHRLQGKKFIEEYIPTQEIQVTSIHWNYKTTDDIVKVEVWDVVDKGKCKKRGDGLKLENDPQEAESEMALDAEFLDVYKNCNGVVMMFDITKQWTFNYILRELPKVPTHVPVCVLGNYRDMGEHRVILPGDVRDLIDNLNRPPGSSYFRYAESSMKNSFGLKYLHKFFNIPFLQLQRETLLRQLETNQLDIDATLEELSLQQETEDQNYELHPSYHRAPHQQAAPAPAPPSHRCRLPQAPSSLLSPPRPSHQCLQPRPRSPPRLPQLPRPPRPQPPRPSVASSHGSSGHPPQPSPLLPSQKWSWRSRLRSRFPSGEISFRAGLGGGSPQLLPQHWYPALGPDPAGQSARQRHQGFVACNFTELDHNLPITFTLFAELTGAAELAVSKNHDIVCVTLWKYLLSFGNTFSLTLAHSAPETPTERNEDLHQCYSVALVVVFVCKSDLKVVLRRAKSRKKKHKSCFAQKKSLDVKCSMSRGRTLSIANSGKVNHFRLLSYANFMSFHPDTLKMEPRSCLIAAATLGSTDLEKANFSLACDPAAATPPPHPIAPAKVQSVEDFVPEDSLDHSFLEDPVPQKDKGKSQAKHHVDSESDGEAPGGNPMVAGFQDDLDLDDKIPSRPVLAAERVPSKNITLSSEEEEEVKESKVILISDGDKNTEQEKKRYKAQTEVWGCAGKPGPLLHPATDCVWPLGSLSVSVFLFFSCELGLWLLNSLKPQSEAILTKASDPKPPDSLPPHSGSERNSSSKGNTSLAAPAAAPTAAAQTSKATAQSKGLASKQKVVKEEKPEESDSDQEGPIATQMLSFVMDDPDFESEDSDSQKKKMDEFPVREDLSEISDEDTSLAKPPQPMKSTVPSFKLKNDSDLFGLGLEEAGPKESSEEDKQASKEKKKKKKKSKEEEDKSVKKKSKHKKSKEKEESKEEKEKKKKKKKSKEKSSEIDELEAFLGGGGASMSKPRGEGDYEEL</sequence>
<dbReference type="OrthoDB" id="207081at2759"/>
<evidence type="ECO:0000256" key="4">
    <source>
        <dbReference type="ARBA" id="ARBA00022490"/>
    </source>
</evidence>
<feature type="compositionally biased region" description="Basic and acidic residues" evidence="14">
    <location>
        <begin position="624"/>
        <end position="648"/>
    </location>
</feature>
<evidence type="ECO:0000256" key="9">
    <source>
        <dbReference type="ARBA" id="ARBA00023242"/>
    </source>
</evidence>
<evidence type="ECO:0000313" key="15">
    <source>
        <dbReference type="EMBL" id="KAG0118320.1"/>
    </source>
</evidence>
<protein>
    <recommendedName>
        <fullName evidence="11">Rab-like protein 6</fullName>
    </recommendedName>
    <alternativeName>
        <fullName evidence="12">GTP-binding protein Parf</fullName>
    </alternativeName>
    <alternativeName>
        <fullName evidence="13">Rab-like protein 1</fullName>
    </alternativeName>
</protein>
<feature type="compositionally biased region" description="Polar residues" evidence="14">
    <location>
        <begin position="799"/>
        <end position="810"/>
    </location>
</feature>